<dbReference type="PROSITE" id="PS00463">
    <property type="entry name" value="ZN2_CY6_FUNGAL_1"/>
    <property type="match status" value="1"/>
</dbReference>
<protein>
    <recommendedName>
        <fullName evidence="3">Zn(2)-C6 fungal-type domain-containing protein</fullName>
    </recommendedName>
</protein>
<feature type="compositionally biased region" description="Acidic residues" evidence="2">
    <location>
        <begin position="72"/>
        <end position="81"/>
    </location>
</feature>
<feature type="region of interest" description="Disordered" evidence="2">
    <location>
        <begin position="61"/>
        <end position="81"/>
    </location>
</feature>
<gene>
    <name evidence="4" type="ORF">K444DRAFT_689566</name>
</gene>
<dbReference type="Proteomes" id="UP000235371">
    <property type="component" value="Unassembled WGS sequence"/>
</dbReference>
<sequence length="481" mass="55031">MMYAHLRKKVKNGRGVPCDACSASRKPCSRKMSPGGPPPCIRCTRKQLACTWTTVGGGRGSTARKMKVHDKEDDEDEEGWEDIEVDEEEKEKGDLILSQEDDKEEKKLRKEEFEAEDPWRYMAALPLGHVPTMRRVMILTYHKLNPAEKLFPIPHLNWVFLTREERKRVITMIHESNGNDLLVEMLRWFSAKFMEEDKDVEKATQTLRKHVTNAVRQPKSYQVEYFKQRKLWNEFLGRKEDDDIEMGGMDSSIRLSTTVSRPSEFITSIHQPQGGDNGDATRLRGSVRNTLRGIKPRVETTFQPSYPYKTETWRKDITFKNAASAKTHYRTGGWGETSFAETKKRKQEDIELPYIFTAADEDVSTDSDPDERDEEVNIFATTELPGRKTRTGKEFSAFAPQQPSKKLKTSPAKTPSTPKRSSSSKTMATPKNKASTFKTMLETSMPMTDSPKPIIKSPNGKPKDPVVHQVKFVDEDEEIDD</sequence>
<dbReference type="EMBL" id="KZ613740">
    <property type="protein sequence ID" value="PMD67083.1"/>
    <property type="molecule type" value="Genomic_DNA"/>
</dbReference>
<feature type="compositionally biased region" description="Polar residues" evidence="2">
    <location>
        <begin position="427"/>
        <end position="447"/>
    </location>
</feature>
<evidence type="ECO:0000313" key="4">
    <source>
        <dbReference type="EMBL" id="PMD67083.1"/>
    </source>
</evidence>
<reference evidence="4 5" key="1">
    <citation type="submission" date="2016-04" db="EMBL/GenBank/DDBJ databases">
        <title>A degradative enzymes factory behind the ericoid mycorrhizal symbiosis.</title>
        <authorList>
            <consortium name="DOE Joint Genome Institute"/>
            <person name="Martino E."/>
            <person name="Morin E."/>
            <person name="Grelet G."/>
            <person name="Kuo A."/>
            <person name="Kohler A."/>
            <person name="Daghino S."/>
            <person name="Barry K."/>
            <person name="Choi C."/>
            <person name="Cichocki N."/>
            <person name="Clum A."/>
            <person name="Copeland A."/>
            <person name="Hainaut M."/>
            <person name="Haridas S."/>
            <person name="Labutti K."/>
            <person name="Lindquist E."/>
            <person name="Lipzen A."/>
            <person name="Khouja H.-R."/>
            <person name="Murat C."/>
            <person name="Ohm R."/>
            <person name="Olson A."/>
            <person name="Spatafora J."/>
            <person name="Veneault-Fourrey C."/>
            <person name="Henrissat B."/>
            <person name="Grigoriev I."/>
            <person name="Martin F."/>
            <person name="Perotto S."/>
        </authorList>
    </citation>
    <scope>NUCLEOTIDE SEQUENCE [LARGE SCALE GENOMIC DNA]</scope>
    <source>
        <strain evidence="4 5">E</strain>
    </source>
</reference>
<dbReference type="RefSeq" id="XP_024743987.1">
    <property type="nucleotide sequence ID" value="XM_024887749.1"/>
</dbReference>
<evidence type="ECO:0000256" key="2">
    <source>
        <dbReference type="SAM" id="MobiDB-lite"/>
    </source>
</evidence>
<evidence type="ECO:0000313" key="5">
    <source>
        <dbReference type="Proteomes" id="UP000235371"/>
    </source>
</evidence>
<dbReference type="GO" id="GO:0008270">
    <property type="term" value="F:zinc ion binding"/>
    <property type="evidence" value="ECO:0007669"/>
    <property type="project" value="InterPro"/>
</dbReference>
<name>A0A2J6TVN5_9HELO</name>
<feature type="region of interest" description="Disordered" evidence="2">
    <location>
        <begin position="360"/>
        <end position="467"/>
    </location>
</feature>
<accession>A0A2J6TVN5</accession>
<dbReference type="OrthoDB" id="3565112at2759"/>
<dbReference type="InterPro" id="IPR001138">
    <property type="entry name" value="Zn2Cys6_DnaBD"/>
</dbReference>
<dbReference type="InParanoid" id="A0A2J6TVN5"/>
<keyword evidence="1" id="KW-0539">Nucleus</keyword>
<evidence type="ECO:0000259" key="3">
    <source>
        <dbReference type="PROSITE" id="PS00463"/>
    </source>
</evidence>
<dbReference type="AlphaFoldDB" id="A0A2J6TVN5"/>
<proteinExistence type="predicted"/>
<organism evidence="4 5">
    <name type="scientific">Hyaloscypha bicolor E</name>
    <dbReference type="NCBI Taxonomy" id="1095630"/>
    <lineage>
        <taxon>Eukaryota</taxon>
        <taxon>Fungi</taxon>
        <taxon>Dikarya</taxon>
        <taxon>Ascomycota</taxon>
        <taxon>Pezizomycotina</taxon>
        <taxon>Leotiomycetes</taxon>
        <taxon>Helotiales</taxon>
        <taxon>Hyaloscyphaceae</taxon>
        <taxon>Hyaloscypha</taxon>
        <taxon>Hyaloscypha bicolor</taxon>
    </lineage>
</organism>
<dbReference type="GO" id="GO:0000981">
    <property type="term" value="F:DNA-binding transcription factor activity, RNA polymerase II-specific"/>
    <property type="evidence" value="ECO:0007669"/>
    <property type="project" value="InterPro"/>
</dbReference>
<feature type="compositionally biased region" description="Low complexity" evidence="2">
    <location>
        <begin position="409"/>
        <end position="426"/>
    </location>
</feature>
<evidence type="ECO:0000256" key="1">
    <source>
        <dbReference type="ARBA" id="ARBA00023242"/>
    </source>
</evidence>
<feature type="compositionally biased region" description="Acidic residues" evidence="2">
    <location>
        <begin position="360"/>
        <end position="376"/>
    </location>
</feature>
<feature type="domain" description="Zn(2)-C6 fungal-type" evidence="3">
    <location>
        <begin position="17"/>
        <end position="50"/>
    </location>
</feature>
<dbReference type="CDD" id="cd00067">
    <property type="entry name" value="GAL4"/>
    <property type="match status" value="1"/>
</dbReference>
<dbReference type="GeneID" id="36595825"/>
<keyword evidence="5" id="KW-1185">Reference proteome</keyword>